<dbReference type="OrthoDB" id="2438994at2759"/>
<proteinExistence type="predicted"/>
<protein>
    <submittedName>
        <fullName evidence="1">7280_t:CDS:1</fullName>
    </submittedName>
</protein>
<reference evidence="1" key="1">
    <citation type="submission" date="2021-06" db="EMBL/GenBank/DDBJ databases">
        <authorList>
            <person name="Kallberg Y."/>
            <person name="Tangrot J."/>
            <person name="Rosling A."/>
        </authorList>
    </citation>
    <scope>NUCLEOTIDE SEQUENCE</scope>
    <source>
        <strain evidence="1">FL130A</strain>
    </source>
</reference>
<name>A0A9N9A499_9GLOM</name>
<comment type="caution">
    <text evidence="1">The sequence shown here is derived from an EMBL/GenBank/DDBJ whole genome shotgun (WGS) entry which is preliminary data.</text>
</comment>
<evidence type="ECO:0000313" key="2">
    <source>
        <dbReference type="Proteomes" id="UP000789508"/>
    </source>
</evidence>
<evidence type="ECO:0000313" key="1">
    <source>
        <dbReference type="EMBL" id="CAG8519200.1"/>
    </source>
</evidence>
<organism evidence="1 2">
    <name type="scientific">Ambispora leptoticha</name>
    <dbReference type="NCBI Taxonomy" id="144679"/>
    <lineage>
        <taxon>Eukaryota</taxon>
        <taxon>Fungi</taxon>
        <taxon>Fungi incertae sedis</taxon>
        <taxon>Mucoromycota</taxon>
        <taxon>Glomeromycotina</taxon>
        <taxon>Glomeromycetes</taxon>
        <taxon>Archaeosporales</taxon>
        <taxon>Ambisporaceae</taxon>
        <taxon>Ambispora</taxon>
    </lineage>
</organism>
<dbReference type="EMBL" id="CAJVPS010000996">
    <property type="protein sequence ID" value="CAG8519200.1"/>
    <property type="molecule type" value="Genomic_DNA"/>
</dbReference>
<gene>
    <name evidence="1" type="ORF">ALEPTO_LOCUS4375</name>
</gene>
<dbReference type="Proteomes" id="UP000789508">
    <property type="component" value="Unassembled WGS sequence"/>
</dbReference>
<dbReference type="AlphaFoldDB" id="A0A9N9A499"/>
<sequence>MSRIRKNESYTSSDDEIIEATHEENGEVMGENEVIKENKQQWYQLIDDWIELGNRENQFESEEDFIFSSTEWNHEFSLAGRTIHPSDDEKAKWSSNALFVDDLESSLF</sequence>
<accession>A0A9N9A499</accession>
<keyword evidence="2" id="KW-1185">Reference proteome</keyword>